<dbReference type="ExpressionAtlas" id="A0A1L1SSS8">
    <property type="expression patterns" value="baseline and differential"/>
</dbReference>
<evidence type="ECO:0000313" key="4">
    <source>
        <dbReference type="Proteomes" id="UP000000589"/>
    </source>
</evidence>
<gene>
    <name evidence="2 3" type="primary">Cd164</name>
</gene>
<proteinExistence type="predicted"/>
<keyword evidence="1" id="KW-0812">Transmembrane</keyword>
<dbReference type="Proteomes" id="UP000000589">
    <property type="component" value="Chromosome 10"/>
</dbReference>
<organism evidence="2 4">
    <name type="scientific">Mus musculus</name>
    <name type="common">Mouse</name>
    <dbReference type="NCBI Taxonomy" id="10090"/>
    <lineage>
        <taxon>Eukaryota</taxon>
        <taxon>Metazoa</taxon>
        <taxon>Chordata</taxon>
        <taxon>Craniata</taxon>
        <taxon>Vertebrata</taxon>
        <taxon>Euteleostomi</taxon>
        <taxon>Mammalia</taxon>
        <taxon>Eutheria</taxon>
        <taxon>Euarchontoglires</taxon>
        <taxon>Glires</taxon>
        <taxon>Rodentia</taxon>
        <taxon>Myomorpha</taxon>
        <taxon>Muroidea</taxon>
        <taxon>Muridae</taxon>
        <taxon>Murinae</taxon>
        <taxon>Mus</taxon>
        <taxon>Mus</taxon>
    </lineage>
</organism>
<dbReference type="AlphaFoldDB" id="A0A1L1SSS8"/>
<dbReference type="VEuPathDB" id="HostDB:ENSMUSG00000019818"/>
<dbReference type="GeneTree" id="ENSGT00530000063929"/>
<dbReference type="Ensembl" id="ENSMUST00000186388.2">
    <property type="protein sequence ID" value="ENSMUSP00000150041.2"/>
    <property type="gene ID" value="ENSMUSG00000019818.16"/>
</dbReference>
<evidence type="ECO:0000313" key="2">
    <source>
        <dbReference type="Ensembl" id="ENSMUSP00000150041.2"/>
    </source>
</evidence>
<reference evidence="2" key="3">
    <citation type="submission" date="2025-08" db="UniProtKB">
        <authorList>
            <consortium name="Ensembl"/>
        </authorList>
    </citation>
    <scope>IDENTIFICATION</scope>
    <source>
        <strain evidence="2">C57BL/6J</strain>
    </source>
</reference>
<keyword evidence="1" id="KW-1133">Transmembrane helix</keyword>
<sequence length="44" mass="5013">MRQKKPVRASTAVFPVLMPPLLIILPAFGYIAKKQIRPIVQMNH</sequence>
<feature type="transmembrane region" description="Helical" evidence="1">
    <location>
        <begin position="12"/>
        <end position="32"/>
    </location>
</feature>
<accession>A0A1L1SSS8</accession>
<keyword evidence="1" id="KW-0472">Membrane</keyword>
<reference evidence="2 4" key="2">
    <citation type="journal article" date="2011" name="PLoS Biol.">
        <title>Modernizing reference genome assemblies.</title>
        <authorList>
            <person name="Church D.M."/>
            <person name="Schneider V.A."/>
            <person name="Graves T."/>
            <person name="Auger K."/>
            <person name="Cunningham F."/>
            <person name="Bouk N."/>
            <person name="Chen H.C."/>
            <person name="Agarwala R."/>
            <person name="McLaren W.M."/>
            <person name="Ritchie G.R."/>
            <person name="Albracht D."/>
            <person name="Kremitzki M."/>
            <person name="Rock S."/>
            <person name="Kotkiewicz H."/>
            <person name="Kremitzki C."/>
            <person name="Wollam A."/>
            <person name="Trani L."/>
            <person name="Fulton L."/>
            <person name="Fulton R."/>
            <person name="Matthews L."/>
            <person name="Whitehead S."/>
            <person name="Chow W."/>
            <person name="Torrance J."/>
            <person name="Dunn M."/>
            <person name="Harden G."/>
            <person name="Threadgold G."/>
            <person name="Wood J."/>
            <person name="Collins J."/>
            <person name="Heath P."/>
            <person name="Griffiths G."/>
            <person name="Pelan S."/>
            <person name="Grafham D."/>
            <person name="Eichler E.E."/>
            <person name="Weinstock G."/>
            <person name="Mardis E.R."/>
            <person name="Wilson R.K."/>
            <person name="Howe K."/>
            <person name="Flicek P."/>
            <person name="Hubbard T."/>
        </authorList>
    </citation>
    <scope>NUCLEOTIDE SEQUENCE [LARGE SCALE GENOMIC DNA]</scope>
    <source>
        <strain evidence="2 4">C57BL/6J</strain>
    </source>
</reference>
<protein>
    <submittedName>
        <fullName evidence="2">CD164 antigen</fullName>
    </submittedName>
</protein>
<dbReference type="Antibodypedia" id="2460">
    <property type="antibodies" value="288 antibodies from 29 providers"/>
</dbReference>
<dbReference type="Bgee" id="ENSMUSG00000019818">
    <property type="expression patterns" value="Expressed in parotid gland and 287 other cell types or tissues"/>
</dbReference>
<dbReference type="MGI" id="MGI:1859568">
    <property type="gene designation" value="Cd164"/>
</dbReference>
<evidence type="ECO:0000256" key="1">
    <source>
        <dbReference type="SAM" id="Phobius"/>
    </source>
</evidence>
<keyword evidence="4" id="KW-1185">Reference proteome</keyword>
<name>A0A1L1SSS8_MOUSE</name>
<reference evidence="2 4" key="1">
    <citation type="journal article" date="2009" name="PLoS Biol.">
        <title>Lineage-specific biology revealed by a finished genome assembly of the mouse.</title>
        <authorList>
            <consortium name="Mouse Genome Sequencing Consortium"/>
            <person name="Church D.M."/>
            <person name="Goodstadt L."/>
            <person name="Hillier L.W."/>
            <person name="Zody M.C."/>
            <person name="Goldstein S."/>
            <person name="She X."/>
            <person name="Bult C.J."/>
            <person name="Agarwala R."/>
            <person name="Cherry J.L."/>
            <person name="DiCuccio M."/>
            <person name="Hlavina W."/>
            <person name="Kapustin Y."/>
            <person name="Meric P."/>
            <person name="Maglott D."/>
            <person name="Birtle Z."/>
            <person name="Marques A.C."/>
            <person name="Graves T."/>
            <person name="Zhou S."/>
            <person name="Teague B."/>
            <person name="Potamousis K."/>
            <person name="Churas C."/>
            <person name="Place M."/>
            <person name="Herschleb J."/>
            <person name="Runnheim R."/>
            <person name="Forrest D."/>
            <person name="Amos-Landgraf J."/>
            <person name="Schwartz D.C."/>
            <person name="Cheng Z."/>
            <person name="Lindblad-Toh K."/>
            <person name="Eichler E.E."/>
            <person name="Ponting C.P."/>
        </authorList>
    </citation>
    <scope>NUCLEOTIDE SEQUENCE [LARGE SCALE GENOMIC DNA]</scope>
    <source>
        <strain evidence="2 4">C57BL/6J</strain>
    </source>
</reference>
<dbReference type="AGR" id="MGI:1859568"/>
<evidence type="ECO:0000313" key="3">
    <source>
        <dbReference type="MGI" id="MGI:1859568"/>
    </source>
</evidence>
<reference evidence="2" key="4">
    <citation type="submission" date="2025-09" db="UniProtKB">
        <authorList>
            <consortium name="Ensembl"/>
        </authorList>
    </citation>
    <scope>IDENTIFICATION</scope>
    <source>
        <strain evidence="2">C57BL/6J</strain>
    </source>
</reference>